<feature type="chain" id="PRO_5026882739" evidence="1">
    <location>
        <begin position="29"/>
        <end position="329"/>
    </location>
</feature>
<dbReference type="PANTHER" id="PTHR43308">
    <property type="entry name" value="OUTER MEMBRANE PROTEIN ALPHA-RELATED"/>
    <property type="match status" value="1"/>
</dbReference>
<name>A0A6J4VUF1_9DEIN</name>
<proteinExistence type="predicted"/>
<dbReference type="InterPro" id="IPR011250">
    <property type="entry name" value="OMP/PagP_B-barrel"/>
</dbReference>
<evidence type="ECO:0000259" key="2">
    <source>
        <dbReference type="PROSITE" id="PS51272"/>
    </source>
</evidence>
<organism evidence="3">
    <name type="scientific">uncultured Truepera sp</name>
    <dbReference type="NCBI Taxonomy" id="543023"/>
    <lineage>
        <taxon>Bacteria</taxon>
        <taxon>Thermotogati</taxon>
        <taxon>Deinococcota</taxon>
        <taxon>Deinococci</taxon>
        <taxon>Trueperales</taxon>
        <taxon>Trueperaceae</taxon>
        <taxon>Truepera</taxon>
        <taxon>environmental samples</taxon>
    </lineage>
</organism>
<dbReference type="SUPFAM" id="SSF56925">
    <property type="entry name" value="OMPA-like"/>
    <property type="match status" value="1"/>
</dbReference>
<dbReference type="EMBL" id="CADCWP010000306">
    <property type="protein sequence ID" value="CAA9585268.1"/>
    <property type="molecule type" value="Genomic_DNA"/>
</dbReference>
<dbReference type="AlphaFoldDB" id="A0A6J4VUF1"/>
<accession>A0A6J4VUF1</accession>
<keyword evidence="1" id="KW-0732">Signal</keyword>
<feature type="signal peptide" evidence="1">
    <location>
        <begin position="1"/>
        <end position="28"/>
    </location>
</feature>
<reference evidence="3" key="1">
    <citation type="submission" date="2020-02" db="EMBL/GenBank/DDBJ databases">
        <authorList>
            <person name="Meier V. D."/>
        </authorList>
    </citation>
    <scope>NUCLEOTIDE SEQUENCE</scope>
    <source>
        <strain evidence="3">AVDCRST_MAG86</strain>
    </source>
</reference>
<gene>
    <name evidence="3" type="ORF">AVDCRST_MAG86-3398</name>
</gene>
<dbReference type="PROSITE" id="PS51272">
    <property type="entry name" value="SLH"/>
    <property type="match status" value="1"/>
</dbReference>
<dbReference type="InterPro" id="IPR051465">
    <property type="entry name" value="Cell_Envelope_Struct_Comp"/>
</dbReference>
<dbReference type="Pfam" id="PF00395">
    <property type="entry name" value="SLH"/>
    <property type="match status" value="1"/>
</dbReference>
<protein>
    <submittedName>
        <fullName evidence="3">S-layer protein</fullName>
    </submittedName>
</protein>
<dbReference type="InterPro" id="IPR001119">
    <property type="entry name" value="SLH_dom"/>
</dbReference>
<dbReference type="PANTHER" id="PTHR43308:SF1">
    <property type="entry name" value="OUTER MEMBRANE PROTEIN ALPHA"/>
    <property type="match status" value="1"/>
</dbReference>
<sequence length="329" mass="34695">MVTRLIRPRLLLSAAALGAALFIGYATAQDAPFYDLPETHWAYDSVRELAELGVVTGYPDGRFDGTRATTRYEVAVVAARLLDYVDEVVGVAGERPQLTTAAADLGDAPLEQRVRALESALEGAASLVYARRLEARVITLEAALDVQDTAQGDTSLPSATEPEDDAVALPQAAAEVAAATPIALAAGQLTEIRFSSRPDYAFFVGISPGVVSTAGDVYLSVQAGYDALIGPVGPAARLTFNGGNRELRVTLDALAKADLLVDELKLYGGLGFGTTVRPDGGSLLLEAPFGGEYFITPRVSLFLQLTTSYGFIPISNVDAELSTGLNLHF</sequence>
<evidence type="ECO:0000313" key="3">
    <source>
        <dbReference type="EMBL" id="CAA9585268.1"/>
    </source>
</evidence>
<feature type="domain" description="SLH" evidence="2">
    <location>
        <begin position="29"/>
        <end position="92"/>
    </location>
</feature>
<evidence type="ECO:0000256" key="1">
    <source>
        <dbReference type="SAM" id="SignalP"/>
    </source>
</evidence>